<dbReference type="Pfam" id="PF05108">
    <property type="entry name" value="T7SS_ESX1_EccB"/>
    <property type="match status" value="1"/>
</dbReference>
<dbReference type="InterPro" id="IPR007795">
    <property type="entry name" value="T7SS_EccB"/>
</dbReference>
<dbReference type="Gene3D" id="2.40.50.910">
    <property type="entry name" value="Type VII secretion system EccB, repeat 3 domain"/>
    <property type="match status" value="1"/>
</dbReference>
<evidence type="ECO:0000256" key="10">
    <source>
        <dbReference type="SAM" id="Phobius"/>
    </source>
</evidence>
<dbReference type="PANTHER" id="PTHR40765">
    <property type="entry name" value="ESX-2 SECRETION SYSTEM ATPASE ECCB2"/>
    <property type="match status" value="1"/>
</dbReference>
<keyword evidence="8 10" id="KW-1133">Transmembrane helix</keyword>
<dbReference type="GO" id="GO:0005576">
    <property type="term" value="C:extracellular region"/>
    <property type="evidence" value="ECO:0007669"/>
    <property type="project" value="TreeGrafter"/>
</dbReference>
<keyword evidence="7" id="KW-0067">ATP-binding</keyword>
<keyword evidence="5" id="KW-0547">Nucleotide-binding</keyword>
<evidence type="ECO:0000256" key="5">
    <source>
        <dbReference type="ARBA" id="ARBA00022741"/>
    </source>
</evidence>
<gene>
    <name evidence="11" type="ORF">BJ998_006601</name>
</gene>
<dbReference type="EMBL" id="JACHIR010000001">
    <property type="protein sequence ID" value="MBB5895405.1"/>
    <property type="molecule type" value="Genomic_DNA"/>
</dbReference>
<evidence type="ECO:0000256" key="3">
    <source>
        <dbReference type="ARBA" id="ARBA00022475"/>
    </source>
</evidence>
<dbReference type="GO" id="GO:0016787">
    <property type="term" value="F:hydrolase activity"/>
    <property type="evidence" value="ECO:0007669"/>
    <property type="project" value="UniProtKB-KW"/>
</dbReference>
<dbReference type="GO" id="GO:0005524">
    <property type="term" value="F:ATP binding"/>
    <property type="evidence" value="ECO:0007669"/>
    <property type="project" value="UniProtKB-KW"/>
</dbReference>
<keyword evidence="4 10" id="KW-0812">Transmembrane</keyword>
<dbReference type="InterPro" id="IPR044857">
    <property type="entry name" value="T7SS_EccB_R1"/>
</dbReference>
<proteinExistence type="inferred from homology"/>
<evidence type="ECO:0000256" key="1">
    <source>
        <dbReference type="ARBA" id="ARBA00004162"/>
    </source>
</evidence>
<dbReference type="InterPro" id="IPR042485">
    <property type="entry name" value="T7SS_EccB_R3"/>
</dbReference>
<organism evidence="11 12">
    <name type="scientific">Kutzneria kofuensis</name>
    <dbReference type="NCBI Taxonomy" id="103725"/>
    <lineage>
        <taxon>Bacteria</taxon>
        <taxon>Bacillati</taxon>
        <taxon>Actinomycetota</taxon>
        <taxon>Actinomycetes</taxon>
        <taxon>Pseudonocardiales</taxon>
        <taxon>Pseudonocardiaceae</taxon>
        <taxon>Kutzneria</taxon>
    </lineage>
</organism>
<protein>
    <submittedName>
        <fullName evidence="11">Type VII secretion protein EccB</fullName>
    </submittedName>
</protein>
<evidence type="ECO:0000256" key="6">
    <source>
        <dbReference type="ARBA" id="ARBA00022801"/>
    </source>
</evidence>
<accession>A0A7W9KMX0</accession>
<sequence length="446" mass="46708">MQSRRDHVQAYQFVTSRLASALTTGDPGRGEPPLRRSSLGLMWGVLVAVLLCLGFAVYGLIVPGGNTDYKKAGAIVVEKETGNRYLYLDGVLYPTLNTASAMLFYAGSNQTGQFTPVSRNSLAGVPHGPAVGIPGAPDSVPQAKDLVGPEWSLCAAPGATAPSLVIDIDPNTPTKGLDDDSRYLVQGPDLVNYAVWRDRIFPIGSHTALVALGFGDVPPTKVPIVWIHQLEQGPTLDVPKIPDAGQNFQDGLKVGDLVRADAGGTPQTFVVRKDGVAPVNPTALALLLGQPGAAQPKQISTAELATLPESADHTLLQGTPNLVSARNFIADQAMCVLQHSRGDVVGKGELVIEPLPVVAGRILMNVPPGRGMLAVAEPAPSQANNRTYYLITDQGEKFRVAQQAFGPLGLGNAPVGVPKEVLDAMPSGPDLVMGKAVLTANRGGGQ</sequence>
<evidence type="ECO:0000313" key="11">
    <source>
        <dbReference type="EMBL" id="MBB5895405.1"/>
    </source>
</evidence>
<feature type="transmembrane region" description="Helical" evidence="10">
    <location>
        <begin position="39"/>
        <end position="61"/>
    </location>
</feature>
<dbReference type="Proteomes" id="UP000585638">
    <property type="component" value="Unassembled WGS sequence"/>
</dbReference>
<dbReference type="RefSeq" id="WP_184867201.1">
    <property type="nucleotide sequence ID" value="NZ_BAAAWY010000058.1"/>
</dbReference>
<keyword evidence="9 10" id="KW-0472">Membrane</keyword>
<keyword evidence="6" id="KW-0378">Hydrolase</keyword>
<reference evidence="11 12" key="1">
    <citation type="submission" date="2020-08" db="EMBL/GenBank/DDBJ databases">
        <title>Sequencing the genomes of 1000 actinobacteria strains.</title>
        <authorList>
            <person name="Klenk H.-P."/>
        </authorList>
    </citation>
    <scope>NUCLEOTIDE SEQUENCE [LARGE SCALE GENOMIC DNA]</scope>
    <source>
        <strain evidence="11 12">DSM 43851</strain>
    </source>
</reference>
<dbReference type="AlphaFoldDB" id="A0A7W9KMX0"/>
<evidence type="ECO:0000256" key="2">
    <source>
        <dbReference type="ARBA" id="ARBA00008149"/>
    </source>
</evidence>
<name>A0A7W9KMX0_9PSEU</name>
<comment type="subcellular location">
    <subcellularLocation>
        <location evidence="1">Cell membrane</location>
        <topology evidence="1">Single-pass membrane protein</topology>
    </subcellularLocation>
</comment>
<evidence type="ECO:0000256" key="4">
    <source>
        <dbReference type="ARBA" id="ARBA00022692"/>
    </source>
</evidence>
<keyword evidence="3" id="KW-1003">Cell membrane</keyword>
<dbReference type="NCBIfam" id="TIGR03919">
    <property type="entry name" value="T7SS_EccB"/>
    <property type="match status" value="1"/>
</dbReference>
<comment type="caution">
    <text evidence="11">The sequence shown here is derived from an EMBL/GenBank/DDBJ whole genome shotgun (WGS) entry which is preliminary data.</text>
</comment>
<dbReference type="PANTHER" id="PTHR40765:SF2">
    <property type="entry name" value="ESX-2 SECRETION SYSTEM ATPASE ECCB2"/>
    <property type="match status" value="1"/>
</dbReference>
<evidence type="ECO:0000256" key="7">
    <source>
        <dbReference type="ARBA" id="ARBA00022840"/>
    </source>
</evidence>
<comment type="similarity">
    <text evidence="2">Belongs to the EccB family.</text>
</comment>
<keyword evidence="12" id="KW-1185">Reference proteome</keyword>
<evidence type="ECO:0000256" key="9">
    <source>
        <dbReference type="ARBA" id="ARBA00023136"/>
    </source>
</evidence>
<evidence type="ECO:0000313" key="12">
    <source>
        <dbReference type="Proteomes" id="UP000585638"/>
    </source>
</evidence>
<evidence type="ECO:0000256" key="8">
    <source>
        <dbReference type="ARBA" id="ARBA00022989"/>
    </source>
</evidence>
<dbReference type="GO" id="GO:0005886">
    <property type="term" value="C:plasma membrane"/>
    <property type="evidence" value="ECO:0007669"/>
    <property type="project" value="UniProtKB-SubCell"/>
</dbReference>
<dbReference type="Gene3D" id="3.30.2390.20">
    <property type="entry name" value="Type VII secretion system EccB, repeat 1 domain"/>
    <property type="match status" value="1"/>
</dbReference>